<gene>
    <name evidence="2" type="ORF">TrVE_jg3741</name>
</gene>
<dbReference type="Proteomes" id="UP001165160">
    <property type="component" value="Unassembled WGS sequence"/>
</dbReference>
<evidence type="ECO:0000256" key="1">
    <source>
        <dbReference type="PROSITE-ProRule" id="PRU00339"/>
    </source>
</evidence>
<organism evidence="2 3">
    <name type="scientific">Triparma verrucosa</name>
    <dbReference type="NCBI Taxonomy" id="1606542"/>
    <lineage>
        <taxon>Eukaryota</taxon>
        <taxon>Sar</taxon>
        <taxon>Stramenopiles</taxon>
        <taxon>Ochrophyta</taxon>
        <taxon>Bolidophyceae</taxon>
        <taxon>Parmales</taxon>
        <taxon>Triparmaceae</taxon>
        <taxon>Triparma</taxon>
    </lineage>
</organism>
<protein>
    <submittedName>
        <fullName evidence="2">Uncharacterized protein</fullName>
    </submittedName>
</protein>
<dbReference type="Gene3D" id="1.25.40.10">
    <property type="entry name" value="Tetratricopeptide repeat domain"/>
    <property type="match status" value="1"/>
</dbReference>
<evidence type="ECO:0000313" key="2">
    <source>
        <dbReference type="EMBL" id="GMH83154.1"/>
    </source>
</evidence>
<keyword evidence="3" id="KW-1185">Reference proteome</keyword>
<accession>A0A9W7BB13</accession>
<feature type="repeat" description="TPR" evidence="1">
    <location>
        <begin position="337"/>
        <end position="370"/>
    </location>
</feature>
<dbReference type="AlphaFoldDB" id="A0A9W7BB13"/>
<comment type="caution">
    <text evidence="2">The sequence shown here is derived from an EMBL/GenBank/DDBJ whole genome shotgun (WGS) entry which is preliminary data.</text>
</comment>
<evidence type="ECO:0000313" key="3">
    <source>
        <dbReference type="Proteomes" id="UP001165160"/>
    </source>
</evidence>
<dbReference type="SMART" id="SM00028">
    <property type="entry name" value="TPR"/>
    <property type="match status" value="2"/>
</dbReference>
<name>A0A9W7BB13_9STRA</name>
<feature type="repeat" description="TPR" evidence="1">
    <location>
        <begin position="589"/>
        <end position="622"/>
    </location>
</feature>
<proteinExistence type="predicted"/>
<sequence length="882" mass="96722">MSSLSATSAIPALKQYILDATSPSCDALKKSKADLEDLKTHICFGLERLRANAAKGNTKAKDNLDMFEGWLDFANAMLGIDEGRVSQSECQSEWQVTGYFRDVKFCRKLVVTQWPKIENGALIPIAEEAIRLYLETVSVEGVKKWNGYPKSMTDLVERAVVMERIKDGERPDPSSIVCGDNGSGMIFAFLDKYKSVAESSWMNFLCGRKTDTSGLDGVVTWSDSEYFGLALERGKGGAFEAWSESKKGEAPPEGADFPALFEWKRSEIVFNVTFDWRDFELSEMILKVKDLAPSNVLNMLLARVLPNPELCVKDNLMTPCINVLRRKGPPTGAVEMSMAWTLLGLYYEFKEDNVRARACFAKGVDLNPSSAAYFGLYRVTPDGERIQFGGKNGSEVKGGLPWGGMYCRWFRDKELSFGATLIETPYEFKLQDAPIGGACVESVTWQAVAEEYYKNEMFSACLKACEKGGLEGEILGMARCRNCEYKEAMGMERRGGEGGGEGGEFANYAKVRGRRGVVERAWEEGKRGLAMRLLSELEMEGRRDGGFVGLKDIADMKMIVGKGGREEFEELLRVVEEGGGGSELAPFKNRIYYDIGVTYYEEGKVTDALKFMVKSVECDPKSAFGWNGAGVCLEALGREGGRECFEVAKACGKDNEGWINAVVCDWHAGRDPDESLGELTSVSEHALSWLVRGLVYDAEGRKGGAEGILTAAKSYLKSAVGLVEVEGDELATERWRRVWEGMGGAGEEAGEGGGLNLNLCSGRREEEVEAEAKQFDEVVKMVKNKDSKAGDVLETICERNERVLRGSKMKDAKDAGTVSCGFVGEMKALRAWYRKEGGEGDGGEGEGGEGGGVGSALDEAQMAAIFAPHSVFVRTAIQNFVN</sequence>
<dbReference type="PROSITE" id="PS50005">
    <property type="entry name" value="TPR"/>
    <property type="match status" value="2"/>
</dbReference>
<reference evidence="3" key="1">
    <citation type="journal article" date="2023" name="Commun. Biol.">
        <title>Genome analysis of Parmales, the sister group of diatoms, reveals the evolutionary specialization of diatoms from phago-mixotrophs to photoautotrophs.</title>
        <authorList>
            <person name="Ban H."/>
            <person name="Sato S."/>
            <person name="Yoshikawa S."/>
            <person name="Yamada K."/>
            <person name="Nakamura Y."/>
            <person name="Ichinomiya M."/>
            <person name="Sato N."/>
            <person name="Blanc-Mathieu R."/>
            <person name="Endo H."/>
            <person name="Kuwata A."/>
            <person name="Ogata H."/>
        </authorList>
    </citation>
    <scope>NUCLEOTIDE SEQUENCE [LARGE SCALE GENOMIC DNA]</scope>
    <source>
        <strain evidence="3">NIES 3699</strain>
    </source>
</reference>
<dbReference type="InterPro" id="IPR019734">
    <property type="entry name" value="TPR_rpt"/>
</dbReference>
<keyword evidence="1" id="KW-0802">TPR repeat</keyword>
<dbReference type="SUPFAM" id="SSF48452">
    <property type="entry name" value="TPR-like"/>
    <property type="match status" value="1"/>
</dbReference>
<dbReference type="EMBL" id="BRXX01000023">
    <property type="protein sequence ID" value="GMH83154.1"/>
    <property type="molecule type" value="Genomic_DNA"/>
</dbReference>
<dbReference type="InterPro" id="IPR011990">
    <property type="entry name" value="TPR-like_helical_dom_sf"/>
</dbReference>